<gene>
    <name evidence="2" type="ORF">ALEPTO_LOCUS12811</name>
</gene>
<feature type="region of interest" description="Disordered" evidence="1">
    <location>
        <begin position="1"/>
        <end position="43"/>
    </location>
</feature>
<keyword evidence="3" id="KW-1185">Reference proteome</keyword>
<feature type="non-terminal residue" evidence="2">
    <location>
        <position position="43"/>
    </location>
</feature>
<dbReference type="AlphaFoldDB" id="A0A9N9IIY4"/>
<name>A0A9N9IIY4_9GLOM</name>
<sequence length="43" mass="4489">MSLYGDLPPPTQNGTSEQEEKNELLSQAQASASSKGPTKSALP</sequence>
<evidence type="ECO:0000313" key="3">
    <source>
        <dbReference type="Proteomes" id="UP000789508"/>
    </source>
</evidence>
<comment type="caution">
    <text evidence="2">The sequence shown here is derived from an EMBL/GenBank/DDBJ whole genome shotgun (WGS) entry which is preliminary data.</text>
</comment>
<accession>A0A9N9IIY4</accession>
<reference evidence="2" key="1">
    <citation type="submission" date="2021-06" db="EMBL/GenBank/DDBJ databases">
        <authorList>
            <person name="Kallberg Y."/>
            <person name="Tangrot J."/>
            <person name="Rosling A."/>
        </authorList>
    </citation>
    <scope>NUCLEOTIDE SEQUENCE</scope>
    <source>
        <strain evidence="2">FL130A</strain>
    </source>
</reference>
<dbReference type="Proteomes" id="UP000789508">
    <property type="component" value="Unassembled WGS sequence"/>
</dbReference>
<proteinExistence type="predicted"/>
<dbReference type="EMBL" id="CAJVPS010033203">
    <property type="protein sequence ID" value="CAG8736738.1"/>
    <property type="molecule type" value="Genomic_DNA"/>
</dbReference>
<protein>
    <submittedName>
        <fullName evidence="2">8787_t:CDS:1</fullName>
    </submittedName>
</protein>
<organism evidence="2 3">
    <name type="scientific">Ambispora leptoticha</name>
    <dbReference type="NCBI Taxonomy" id="144679"/>
    <lineage>
        <taxon>Eukaryota</taxon>
        <taxon>Fungi</taxon>
        <taxon>Fungi incertae sedis</taxon>
        <taxon>Mucoromycota</taxon>
        <taxon>Glomeromycotina</taxon>
        <taxon>Glomeromycetes</taxon>
        <taxon>Archaeosporales</taxon>
        <taxon>Ambisporaceae</taxon>
        <taxon>Ambispora</taxon>
    </lineage>
</organism>
<evidence type="ECO:0000313" key="2">
    <source>
        <dbReference type="EMBL" id="CAG8736738.1"/>
    </source>
</evidence>
<evidence type="ECO:0000256" key="1">
    <source>
        <dbReference type="SAM" id="MobiDB-lite"/>
    </source>
</evidence>